<dbReference type="EMBL" id="BA000012">
    <property type="protein sequence ID" value="BAB52666.1"/>
    <property type="molecule type" value="Genomic_DNA"/>
</dbReference>
<dbReference type="Proteomes" id="UP000000552">
    <property type="component" value="Chromosome"/>
</dbReference>
<evidence type="ECO:0000313" key="2">
    <source>
        <dbReference type="EMBL" id="BAB52666.1"/>
    </source>
</evidence>
<dbReference type="HOGENOM" id="CLU_1794927_0_0_5"/>
<reference evidence="2 3" key="1">
    <citation type="journal article" date="2000" name="DNA Res.">
        <title>Complete genome structure of the nitrogen-fixing symbiotic bacterium Mesorhizobium loti.</title>
        <authorList>
            <person name="Kaneko T."/>
            <person name="Nakamura Y."/>
            <person name="Sato S."/>
            <person name="Asamizu E."/>
            <person name="Kato T."/>
            <person name="Sasamoto S."/>
            <person name="Watanabe A."/>
            <person name="Idesawa K."/>
            <person name="Ishikawa A."/>
            <person name="Kawashima K."/>
            <person name="Kimura T."/>
            <person name="Kishida Y."/>
            <person name="Kiyokawa C."/>
            <person name="Kohara M."/>
            <person name="Matsumoto M."/>
            <person name="Matsuno A."/>
            <person name="Mochizuki Y."/>
            <person name="Nakayama S."/>
            <person name="Nakazaki N."/>
            <person name="Shimpo S."/>
            <person name="Sugimoto M."/>
            <person name="Takeuchi C."/>
            <person name="Yamada M."/>
            <person name="Tabata S."/>
        </authorList>
    </citation>
    <scope>NUCLEOTIDE SEQUENCE [LARGE SCALE GENOMIC DNA]</scope>
    <source>
        <strain evidence="3">LMG 29417 / CECT 9101 / MAFF 303099</strain>
    </source>
</reference>
<evidence type="ECO:0000256" key="1">
    <source>
        <dbReference type="SAM" id="MobiDB-lite"/>
    </source>
</evidence>
<sequence>MVARHATIAAEAVERTRTPPSRVRRQAEHAPVSAKELAQALPEDAWHMVTWREGSKASLASRFATVRVRPAHRDYWRSIPHAEEWFLIEWPDGEVEPTKYWLSTLPGKTRLADLVDQAKMRWRIERDYQELKQGCCHIDFGLTV</sequence>
<organism evidence="2 3">
    <name type="scientific">Mesorhizobium japonicum (strain LMG 29417 / CECT 9101 / MAFF 303099)</name>
    <name type="common">Mesorhizobium loti (strain MAFF 303099)</name>
    <dbReference type="NCBI Taxonomy" id="266835"/>
    <lineage>
        <taxon>Bacteria</taxon>
        <taxon>Pseudomonadati</taxon>
        <taxon>Pseudomonadota</taxon>
        <taxon>Alphaproteobacteria</taxon>
        <taxon>Hyphomicrobiales</taxon>
        <taxon>Phyllobacteriaceae</taxon>
        <taxon>Mesorhizobium</taxon>
    </lineage>
</organism>
<dbReference type="PANTHER" id="PTHR33627">
    <property type="entry name" value="TRANSPOSASE"/>
    <property type="match status" value="1"/>
</dbReference>
<name>Q989M9_RHILO</name>
<proteinExistence type="predicted"/>
<dbReference type="eggNOG" id="COG5659">
    <property type="taxonomic scope" value="Bacteria"/>
</dbReference>
<dbReference type="AlphaFoldDB" id="Q989M9"/>
<dbReference type="PANTHER" id="PTHR33627:SF1">
    <property type="entry name" value="TRANSPOSASE"/>
    <property type="match status" value="1"/>
</dbReference>
<dbReference type="KEGG" id="mlo:mll6354"/>
<evidence type="ECO:0000313" key="3">
    <source>
        <dbReference type="Proteomes" id="UP000000552"/>
    </source>
</evidence>
<dbReference type="SUPFAM" id="SSF53098">
    <property type="entry name" value="Ribonuclease H-like"/>
    <property type="match status" value="1"/>
</dbReference>
<dbReference type="InterPro" id="IPR039365">
    <property type="entry name" value="IS701-like"/>
</dbReference>
<accession>Q989M9</accession>
<dbReference type="InterPro" id="IPR012337">
    <property type="entry name" value="RNaseH-like_sf"/>
</dbReference>
<feature type="region of interest" description="Disordered" evidence="1">
    <location>
        <begin position="14"/>
        <end position="33"/>
    </location>
</feature>
<gene>
    <name evidence="2" type="ordered locus">mll6354</name>
</gene>
<protein>
    <submittedName>
        <fullName evidence="2">Mll6354 protein</fullName>
    </submittedName>
</protein>